<evidence type="ECO:0000256" key="2">
    <source>
        <dbReference type="ARBA" id="ARBA00022857"/>
    </source>
</evidence>
<dbReference type="SUPFAM" id="SSF51735">
    <property type="entry name" value="NAD(P)-binding Rossmann-fold domains"/>
    <property type="match status" value="1"/>
</dbReference>
<organism evidence="4 5">
    <name type="scientific">Didymella glomerata</name>
    <dbReference type="NCBI Taxonomy" id="749621"/>
    <lineage>
        <taxon>Eukaryota</taxon>
        <taxon>Fungi</taxon>
        <taxon>Dikarya</taxon>
        <taxon>Ascomycota</taxon>
        <taxon>Pezizomycotina</taxon>
        <taxon>Dothideomycetes</taxon>
        <taxon>Pleosporomycetidae</taxon>
        <taxon>Pleosporales</taxon>
        <taxon>Pleosporineae</taxon>
        <taxon>Didymellaceae</taxon>
        <taxon>Didymella</taxon>
    </lineage>
</organism>
<gene>
    <name evidence="4" type="ORF">N0V87_004256</name>
</gene>
<evidence type="ECO:0000256" key="1">
    <source>
        <dbReference type="ARBA" id="ARBA00006328"/>
    </source>
</evidence>
<evidence type="ECO:0000259" key="3">
    <source>
        <dbReference type="Pfam" id="PF05368"/>
    </source>
</evidence>
<dbReference type="PANTHER" id="PTHR42748:SF7">
    <property type="entry name" value="NMRA LIKE REDOX SENSOR 1-RELATED"/>
    <property type="match status" value="1"/>
</dbReference>
<dbReference type="OrthoDB" id="3539286at2759"/>
<dbReference type="Pfam" id="PF05368">
    <property type="entry name" value="NmrA"/>
    <property type="match status" value="1"/>
</dbReference>
<dbReference type="InterPro" id="IPR008030">
    <property type="entry name" value="NmrA-like"/>
</dbReference>
<dbReference type="InterPro" id="IPR036291">
    <property type="entry name" value="NAD(P)-bd_dom_sf"/>
</dbReference>
<evidence type="ECO:0000313" key="5">
    <source>
        <dbReference type="Proteomes" id="UP001140562"/>
    </source>
</evidence>
<reference evidence="4" key="1">
    <citation type="submission" date="2022-10" db="EMBL/GenBank/DDBJ databases">
        <title>Tapping the CABI collections for fungal endophytes: first genome assemblies for Collariella, Neodidymelliopsis, Ascochyta clinopodiicola, Didymella pomorum, Didymosphaeria variabile, Neocosmospora piperis and Neocucurbitaria cava.</title>
        <authorList>
            <person name="Hill R."/>
        </authorList>
    </citation>
    <scope>NUCLEOTIDE SEQUENCE</scope>
    <source>
        <strain evidence="4">IMI 360193</strain>
    </source>
</reference>
<dbReference type="InterPro" id="IPR051164">
    <property type="entry name" value="NmrA-like_oxidored"/>
</dbReference>
<keyword evidence="5" id="KW-1185">Reference proteome</keyword>
<name>A0A9W8X0Y8_9PLEO</name>
<comment type="similarity">
    <text evidence="1">Belongs to the NmrA-type oxidoreductase family.</text>
</comment>
<keyword evidence="2" id="KW-0521">NADP</keyword>
<dbReference type="PANTHER" id="PTHR42748">
    <property type="entry name" value="NITROGEN METABOLITE REPRESSION PROTEIN NMRA FAMILY MEMBER"/>
    <property type="match status" value="1"/>
</dbReference>
<sequence>MFRLVPYLLSLPSKPDVVLPTSNEAKLQSSMPGTLDKARIHIVEGNIKDPRFVEALLKKHNVTGVSLALTGDDELFTTTNMLDAIQRSKTVKHVVYISACEDYSLDAIRNGSLQGQSAAHVLVKYLVEAKIKHGLPPREAPGGLSWTILGPSLFFDNDYMIKEQLLNHGIFSVPLGDKGVSRVDPADIALAAANSLADDGRQWGGKKAMIGSLKTYTGGDIAQLWARALGRDIKHTEADQEGLDGLENGFGQVAGPAWGRDLRLMYETFAERGFSMNEADYKEQLELLRKEPESYEKFIDVAAKQWMSQ</sequence>
<accession>A0A9W8X0Y8</accession>
<dbReference type="EMBL" id="JAPEUV010000033">
    <property type="protein sequence ID" value="KAJ4338108.1"/>
    <property type="molecule type" value="Genomic_DNA"/>
</dbReference>
<evidence type="ECO:0000313" key="4">
    <source>
        <dbReference type="EMBL" id="KAJ4338108.1"/>
    </source>
</evidence>
<dbReference type="Gene3D" id="3.40.50.720">
    <property type="entry name" value="NAD(P)-binding Rossmann-like Domain"/>
    <property type="match status" value="1"/>
</dbReference>
<dbReference type="Proteomes" id="UP001140562">
    <property type="component" value="Unassembled WGS sequence"/>
</dbReference>
<comment type="caution">
    <text evidence="4">The sequence shown here is derived from an EMBL/GenBank/DDBJ whole genome shotgun (WGS) entry which is preliminary data.</text>
</comment>
<feature type="domain" description="NmrA-like" evidence="3">
    <location>
        <begin position="35"/>
        <end position="296"/>
    </location>
</feature>
<dbReference type="AlphaFoldDB" id="A0A9W8X0Y8"/>
<proteinExistence type="inferred from homology"/>
<protein>
    <recommendedName>
        <fullName evidence="3">NmrA-like domain-containing protein</fullName>
    </recommendedName>
</protein>